<keyword evidence="5" id="KW-0378">Hydrolase</keyword>
<name>A0A7J3N0J1_9CREN</name>
<organism evidence="5">
    <name type="scientific">Ignisphaera aggregans</name>
    <dbReference type="NCBI Taxonomy" id="334771"/>
    <lineage>
        <taxon>Archaea</taxon>
        <taxon>Thermoproteota</taxon>
        <taxon>Thermoprotei</taxon>
        <taxon>Desulfurococcales</taxon>
        <taxon>Desulfurococcaceae</taxon>
        <taxon>Ignisphaera</taxon>
    </lineage>
</organism>
<evidence type="ECO:0000313" key="5">
    <source>
        <dbReference type="EMBL" id="HGT99284.1"/>
    </source>
</evidence>
<dbReference type="InterPro" id="IPR052046">
    <property type="entry name" value="GH57_Enzymes"/>
</dbReference>
<dbReference type="AlphaFoldDB" id="A0A7J3N0J1"/>
<sequence>MDVSICGKALVEPRFYGSVEGYVIVEPFSRDPRETVVKVYVKNYGFGKRYTIDLLVCNDLVERRSAKLEVGEILGFEVGVRARDRCSVKLKVDGYTIDYIDQMVVYSEYSRPISIVTVFHHHQPPNYGPDKRYLSLWPFIYVWRPILSPYGLGPYHYHASILSKYRGYTYITYNLSPSLLAQWIDIVDNGITTVSGESIERSSGLTQIVRETMDMYRSLAESNSIEVLTSIYAHTISGYIVDYLELDRVISKELEYGLNISRKFLGRDPRGIWLPEMSFSMKLIHILSSLNLEYTFLDERHHFVSSQGDRESPYEPYIVQDAVTGESIVVFFRDTELSNDIGFNNNYCSEIHAIKGAYTFVTKLLTKAISNRARVVTLALDGENWIVASRNPPATAVFLDTLLNLFTEMKKIGIARTVLPNEVLRDNPPKRKLTFIPSATWLGSYTKWRGEIKEHEVFWREVESRVKGFKEYISRYGYDEKAEKAEWALWHILDSDYWWAEFWSREIISLWIKEFDKHIKH</sequence>
<dbReference type="GO" id="GO:0016787">
    <property type="term" value="F:hydrolase activity"/>
    <property type="evidence" value="ECO:0007669"/>
    <property type="project" value="UniProtKB-KW"/>
</dbReference>
<evidence type="ECO:0000256" key="1">
    <source>
        <dbReference type="ARBA" id="ARBA00006821"/>
    </source>
</evidence>
<accession>A0A7J3N0J1</accession>
<dbReference type="PANTHER" id="PTHR36306">
    <property type="entry name" value="ALPHA-AMYLASE-RELATED-RELATED"/>
    <property type="match status" value="1"/>
</dbReference>
<evidence type="ECO:0000313" key="4">
    <source>
        <dbReference type="EMBL" id="HFQ78409.1"/>
    </source>
</evidence>
<keyword evidence="2" id="KW-0119">Carbohydrate metabolism</keyword>
<dbReference type="Gene3D" id="3.20.110.20">
    <property type="match status" value="1"/>
</dbReference>
<reference evidence="5" key="1">
    <citation type="journal article" date="2020" name="mSystems">
        <title>Genome- and Community-Level Interaction Insights into Carbon Utilization and Element Cycling Functions of Hydrothermarchaeota in Hydrothermal Sediment.</title>
        <authorList>
            <person name="Zhou Z."/>
            <person name="Liu Y."/>
            <person name="Xu W."/>
            <person name="Pan J."/>
            <person name="Luo Z.H."/>
            <person name="Li M."/>
        </authorList>
    </citation>
    <scope>NUCLEOTIDE SEQUENCE [LARGE SCALE GENOMIC DNA]</scope>
    <source>
        <strain evidence="4">SpSt-629</strain>
        <strain evidence="5">SpSt-688</strain>
    </source>
</reference>
<proteinExistence type="inferred from homology"/>
<comment type="caution">
    <text evidence="5">The sequence shown here is derived from an EMBL/GenBank/DDBJ whole genome shotgun (WGS) entry which is preliminary data.</text>
</comment>
<gene>
    <name evidence="4" type="ORF">ENT99_01730</name>
    <name evidence="5" type="ORF">ENU64_07675</name>
</gene>
<dbReference type="Pfam" id="PF03065">
    <property type="entry name" value="Glyco_hydro_57"/>
    <property type="match status" value="1"/>
</dbReference>
<evidence type="ECO:0000259" key="3">
    <source>
        <dbReference type="Pfam" id="PF03065"/>
    </source>
</evidence>
<dbReference type="SUPFAM" id="SSF88713">
    <property type="entry name" value="Glycoside hydrolase/deacetylase"/>
    <property type="match status" value="1"/>
</dbReference>
<dbReference type="InterPro" id="IPR004300">
    <property type="entry name" value="Glyco_hydro_57_N"/>
</dbReference>
<comment type="similarity">
    <text evidence="1">Belongs to the glycosyl hydrolase 57 family.</text>
</comment>
<protein>
    <submittedName>
        <fullName evidence="5">Glycoside hydrolase family 57</fullName>
    </submittedName>
</protein>
<dbReference type="EMBL" id="DTDH01000215">
    <property type="protein sequence ID" value="HGT99284.1"/>
    <property type="molecule type" value="Genomic_DNA"/>
</dbReference>
<dbReference type="PANTHER" id="PTHR36306:SF1">
    <property type="entry name" value="ALPHA-AMYLASE-RELATED"/>
    <property type="match status" value="1"/>
</dbReference>
<dbReference type="GO" id="GO:0005975">
    <property type="term" value="P:carbohydrate metabolic process"/>
    <property type="evidence" value="ECO:0007669"/>
    <property type="project" value="InterPro"/>
</dbReference>
<feature type="domain" description="Glycoside hydrolase family 57 N-terminal" evidence="3">
    <location>
        <begin position="205"/>
        <end position="431"/>
    </location>
</feature>
<dbReference type="InterPro" id="IPR011330">
    <property type="entry name" value="Glyco_hydro/deAcase_b/a-brl"/>
</dbReference>
<evidence type="ECO:0000256" key="2">
    <source>
        <dbReference type="ARBA" id="ARBA00023277"/>
    </source>
</evidence>
<dbReference type="EMBL" id="DTAU01000040">
    <property type="protein sequence ID" value="HFQ78409.1"/>
    <property type="molecule type" value="Genomic_DNA"/>
</dbReference>